<keyword evidence="2" id="KW-1185">Reference proteome</keyword>
<evidence type="ECO:0000313" key="2">
    <source>
        <dbReference type="Proteomes" id="UP001148629"/>
    </source>
</evidence>
<proteinExistence type="predicted"/>
<comment type="caution">
    <text evidence="1">The sequence shown here is derived from an EMBL/GenBank/DDBJ whole genome shotgun (WGS) entry which is preliminary data.</text>
</comment>
<dbReference type="EMBL" id="JANRMS010000088">
    <property type="protein sequence ID" value="KAJ3547163.1"/>
    <property type="molecule type" value="Genomic_DNA"/>
</dbReference>
<gene>
    <name evidence="1" type="ORF">NM208_g1654</name>
</gene>
<name>A0ACC1SVF7_9HYPO</name>
<reference evidence="1" key="1">
    <citation type="submission" date="2022-08" db="EMBL/GenBank/DDBJ databases">
        <title>Genome Sequence of Fusarium decemcellulare.</title>
        <authorList>
            <person name="Buettner E."/>
        </authorList>
    </citation>
    <scope>NUCLEOTIDE SEQUENCE</scope>
    <source>
        <strain evidence="1">Babe19</strain>
    </source>
</reference>
<sequence>MASDTAAGLKPRVLVCASPATGHTNPMITIADELVQRGYEVSFIAGVDFRNSIEAIGARVIVPLPGISEMAMIARASVPVGVARLQFDMKEFFLDRIKERHEFLYKALEQLREEDTARDIVIVTESFYLGTHALYLGAPLPKGFINRPKIINIHAATYMTTSKDVAPFGFALMPDATEEGRKRNKSLHEQMINGPFKDMIEYEGKVLASLGAVDYKPAMLFDTWTTSHDITLQMCPPSLEYPMSDLHPKIRFAGAPTPRPPRNNIGVPDFWDEVNRSDKRIVTVTQGTVDQDFGHLIIPTMQALATRTDVLVVAILGKKGATLPGNVQLPPNARATDYLPYDLILPHTSVFVLNAGYGGLIHGVVNGVPMVLAGESEDKAEVANHAEYAAIGVNLKTETPTSQQIDEAITKILNDGSYKTRVMEIKKENEDMKAIDRLEKVVLECADVVKS</sequence>
<evidence type="ECO:0000313" key="1">
    <source>
        <dbReference type="EMBL" id="KAJ3547163.1"/>
    </source>
</evidence>
<protein>
    <submittedName>
        <fullName evidence="1">Uncharacterized protein</fullName>
    </submittedName>
</protein>
<dbReference type="Proteomes" id="UP001148629">
    <property type="component" value="Unassembled WGS sequence"/>
</dbReference>
<organism evidence="1 2">
    <name type="scientific">Fusarium decemcellulare</name>
    <dbReference type="NCBI Taxonomy" id="57161"/>
    <lineage>
        <taxon>Eukaryota</taxon>
        <taxon>Fungi</taxon>
        <taxon>Dikarya</taxon>
        <taxon>Ascomycota</taxon>
        <taxon>Pezizomycotina</taxon>
        <taxon>Sordariomycetes</taxon>
        <taxon>Hypocreomycetidae</taxon>
        <taxon>Hypocreales</taxon>
        <taxon>Nectriaceae</taxon>
        <taxon>Fusarium</taxon>
        <taxon>Fusarium decemcellulare species complex</taxon>
    </lineage>
</organism>
<accession>A0ACC1SVF7</accession>